<organism evidence="1">
    <name type="scientific">marine sediment metagenome</name>
    <dbReference type="NCBI Taxonomy" id="412755"/>
    <lineage>
        <taxon>unclassified sequences</taxon>
        <taxon>metagenomes</taxon>
        <taxon>ecological metagenomes</taxon>
    </lineage>
</organism>
<accession>A0A0F8XSW4</accession>
<sequence length="160" mass="17403">MIAGGREGARANLDWLWSRIGAVSDVRLASWISDLSPGTSSIVRAMEYALPFTMGGAFSQLFSPYSYGPFYRNPLEDIVKEFQFQSVCAAEGPDLFIGATNVRTGRIRIFSGEAIGPDAILASACLPTLFKAIEITEGDRTEAYWDGGYTGNPALFPLFD</sequence>
<comment type="caution">
    <text evidence="1">The sequence shown here is derived from an EMBL/GenBank/DDBJ whole genome shotgun (WGS) entry which is preliminary data.</text>
</comment>
<evidence type="ECO:0008006" key="2">
    <source>
        <dbReference type="Google" id="ProtNLM"/>
    </source>
</evidence>
<dbReference type="Gene3D" id="3.40.1090.10">
    <property type="entry name" value="Cytosolic phospholipase A2 catalytic domain"/>
    <property type="match status" value="1"/>
</dbReference>
<dbReference type="AlphaFoldDB" id="A0A0F8XSW4"/>
<proteinExistence type="predicted"/>
<dbReference type="SUPFAM" id="SSF52151">
    <property type="entry name" value="FabD/lysophospholipase-like"/>
    <property type="match status" value="1"/>
</dbReference>
<name>A0A0F8XSW4_9ZZZZ</name>
<reference evidence="1" key="1">
    <citation type="journal article" date="2015" name="Nature">
        <title>Complex archaea that bridge the gap between prokaryotes and eukaryotes.</title>
        <authorList>
            <person name="Spang A."/>
            <person name="Saw J.H."/>
            <person name="Jorgensen S.L."/>
            <person name="Zaremba-Niedzwiedzka K."/>
            <person name="Martijn J."/>
            <person name="Lind A.E."/>
            <person name="van Eijk R."/>
            <person name="Schleper C."/>
            <person name="Guy L."/>
            <person name="Ettema T.J."/>
        </authorList>
    </citation>
    <scope>NUCLEOTIDE SEQUENCE</scope>
</reference>
<protein>
    <recommendedName>
        <fullName evidence="2">PNPLA domain-containing protein</fullName>
    </recommendedName>
</protein>
<evidence type="ECO:0000313" key="1">
    <source>
        <dbReference type="EMBL" id="KKK64295.1"/>
    </source>
</evidence>
<dbReference type="InterPro" id="IPR016035">
    <property type="entry name" value="Acyl_Trfase/lysoPLipase"/>
</dbReference>
<dbReference type="EMBL" id="LAZR01061084">
    <property type="protein sequence ID" value="KKK64295.1"/>
    <property type="molecule type" value="Genomic_DNA"/>
</dbReference>
<feature type="non-terminal residue" evidence="1">
    <location>
        <position position="160"/>
    </location>
</feature>
<gene>
    <name evidence="1" type="ORF">LCGC14_2985630</name>
</gene>